<dbReference type="AlphaFoldDB" id="A0AAC9BND2"/>
<dbReference type="InterPro" id="IPR005546">
    <property type="entry name" value="Autotransporte_beta"/>
</dbReference>
<evidence type="ECO:0000313" key="3">
    <source>
        <dbReference type="Proteomes" id="UP000077927"/>
    </source>
</evidence>
<dbReference type="NCBIfam" id="TIGR01414">
    <property type="entry name" value="autotrans_barl"/>
    <property type="match status" value="1"/>
</dbReference>
<sequence length="100" mass="10795">MKFSRELATSYGTLVPELQVAWRHEYNNTRTQTQASFAADPTGQTSFTSLGASPVNDSAVLSAGVKLLRANNLSISARYSLQVGSGYVSHAGSLQLRQLF</sequence>
<dbReference type="InterPro" id="IPR006315">
    <property type="entry name" value="OM_autotransptr_brl_dom"/>
</dbReference>
<dbReference type="SUPFAM" id="SSF103515">
    <property type="entry name" value="Autotransporter"/>
    <property type="match status" value="1"/>
</dbReference>
<reference evidence="2 3" key="1">
    <citation type="submission" date="2015-09" db="EMBL/GenBank/DDBJ databases">
        <authorList>
            <person name="Xu Y."/>
            <person name="Nagy A."/>
            <person name="Liu N.T."/>
            <person name="Nou X."/>
        </authorList>
    </citation>
    <scope>NUCLEOTIDE SEQUENCE [LARGE SCALE GENOMIC DNA]</scope>
    <source>
        <strain evidence="2 3">FC1138</strain>
    </source>
</reference>
<dbReference type="Gene3D" id="2.40.128.130">
    <property type="entry name" value="Autotransporter beta-domain"/>
    <property type="match status" value="1"/>
</dbReference>
<dbReference type="EMBL" id="CP012606">
    <property type="protein sequence ID" value="ANH76399.1"/>
    <property type="molecule type" value="Genomic_DNA"/>
</dbReference>
<dbReference type="InterPro" id="IPR036709">
    <property type="entry name" value="Autotransporte_beta_dom_sf"/>
</dbReference>
<dbReference type="Proteomes" id="UP000077927">
    <property type="component" value="Chromosome 2"/>
</dbReference>
<dbReference type="PROSITE" id="PS51208">
    <property type="entry name" value="AUTOTRANSPORTER"/>
    <property type="match status" value="1"/>
</dbReference>
<dbReference type="KEGG" id="rin:ACS15_5364"/>
<gene>
    <name evidence="2" type="ORF">ACS15_5364</name>
</gene>
<proteinExistence type="predicted"/>
<protein>
    <submittedName>
        <fullName evidence="2">Outer membrane autotransporter barrel domain protein</fullName>
    </submittedName>
</protein>
<evidence type="ECO:0000313" key="2">
    <source>
        <dbReference type="EMBL" id="ANH76399.1"/>
    </source>
</evidence>
<dbReference type="GO" id="GO:0019867">
    <property type="term" value="C:outer membrane"/>
    <property type="evidence" value="ECO:0007669"/>
    <property type="project" value="InterPro"/>
</dbReference>
<feature type="domain" description="Autotransporter" evidence="1">
    <location>
        <begin position="1"/>
        <end position="100"/>
    </location>
</feature>
<accession>A0AAC9BND2</accession>
<dbReference type="Pfam" id="PF03797">
    <property type="entry name" value="Autotransporter"/>
    <property type="match status" value="1"/>
</dbReference>
<organism evidence="2 3">
    <name type="scientific">Ralstonia insidiosa</name>
    <dbReference type="NCBI Taxonomy" id="190721"/>
    <lineage>
        <taxon>Bacteria</taxon>
        <taxon>Pseudomonadati</taxon>
        <taxon>Pseudomonadota</taxon>
        <taxon>Betaproteobacteria</taxon>
        <taxon>Burkholderiales</taxon>
        <taxon>Burkholderiaceae</taxon>
        <taxon>Ralstonia</taxon>
    </lineage>
</organism>
<name>A0AAC9BND2_9RALS</name>
<evidence type="ECO:0000259" key="1">
    <source>
        <dbReference type="PROSITE" id="PS51208"/>
    </source>
</evidence>